<dbReference type="GO" id="GO:0004888">
    <property type="term" value="F:transmembrane signaling receptor activity"/>
    <property type="evidence" value="ECO:0007669"/>
    <property type="project" value="InterPro"/>
</dbReference>
<dbReference type="PANTHER" id="PTHR43531">
    <property type="entry name" value="PROTEIN ICFG"/>
    <property type="match status" value="1"/>
</dbReference>
<dbReference type="InterPro" id="IPR004090">
    <property type="entry name" value="Chemotax_Me-accpt_rcpt"/>
</dbReference>
<dbReference type="EMBL" id="CP025003">
    <property type="protein sequence ID" value="ATZ95689.1"/>
    <property type="molecule type" value="Genomic_DNA"/>
</dbReference>
<keyword evidence="2" id="KW-0488">Methylation</keyword>
<dbReference type="SMART" id="SM00304">
    <property type="entry name" value="HAMP"/>
    <property type="match status" value="1"/>
</dbReference>
<dbReference type="InterPro" id="IPR004089">
    <property type="entry name" value="MCPsignal_dom"/>
</dbReference>
<dbReference type="GO" id="GO:0006935">
    <property type="term" value="P:chemotaxis"/>
    <property type="evidence" value="ECO:0007669"/>
    <property type="project" value="UniProtKB-KW"/>
</dbReference>
<name>A0A2K8QQ96_9GAMM</name>
<dbReference type="RefSeq" id="WP_049853847.1">
    <property type="nucleotide sequence ID" value="NZ_BMJF01000012.1"/>
</dbReference>
<keyword evidence="4" id="KW-0807">Transducer</keyword>
<evidence type="ECO:0000256" key="5">
    <source>
        <dbReference type="ARBA" id="ARBA00029447"/>
    </source>
</evidence>
<accession>A0A2K8QQ96</accession>
<organism evidence="6 7">
    <name type="scientific">Dickeya fangzhongdai</name>
    <dbReference type="NCBI Taxonomy" id="1778540"/>
    <lineage>
        <taxon>Bacteria</taxon>
        <taxon>Pseudomonadati</taxon>
        <taxon>Pseudomonadota</taxon>
        <taxon>Gammaproteobacteria</taxon>
        <taxon>Enterobacterales</taxon>
        <taxon>Pectobacteriaceae</taxon>
        <taxon>Dickeya</taxon>
    </lineage>
</organism>
<dbReference type="Pfam" id="PF00015">
    <property type="entry name" value="MCPsignal"/>
    <property type="match status" value="1"/>
</dbReference>
<dbReference type="CDD" id="cd12912">
    <property type="entry name" value="PDC2_MCP_like"/>
    <property type="match status" value="1"/>
</dbReference>
<dbReference type="KEGG" id="dfn:CVE23_17980"/>
<dbReference type="PROSITE" id="PS50885">
    <property type="entry name" value="HAMP"/>
    <property type="match status" value="1"/>
</dbReference>
<dbReference type="InterPro" id="IPR029151">
    <property type="entry name" value="Sensor-like_sf"/>
</dbReference>
<dbReference type="InterPro" id="IPR033462">
    <property type="entry name" value="Cache_3-Cache_2"/>
</dbReference>
<evidence type="ECO:0000256" key="1">
    <source>
        <dbReference type="ARBA" id="ARBA00004370"/>
    </source>
</evidence>
<dbReference type="Gene3D" id="1.10.287.950">
    <property type="entry name" value="Methyl-accepting chemotaxis protein"/>
    <property type="match status" value="1"/>
</dbReference>
<dbReference type="SUPFAM" id="SSF58104">
    <property type="entry name" value="Methyl-accepting chemotaxis protein (MCP) signaling domain"/>
    <property type="match status" value="1"/>
</dbReference>
<evidence type="ECO:0000256" key="2">
    <source>
        <dbReference type="ARBA" id="ARBA00022481"/>
    </source>
</evidence>
<dbReference type="PROSITE" id="PS50111">
    <property type="entry name" value="CHEMOTAXIS_TRANSDUC_2"/>
    <property type="match status" value="1"/>
</dbReference>
<dbReference type="GO" id="GO:0005886">
    <property type="term" value="C:plasma membrane"/>
    <property type="evidence" value="ECO:0007669"/>
    <property type="project" value="TreeGrafter"/>
</dbReference>
<gene>
    <name evidence="6" type="ORF">CVE23_17980</name>
</gene>
<keyword evidence="7" id="KW-1185">Reference proteome</keyword>
<protein>
    <submittedName>
        <fullName evidence="6">Methyl-accepting chemotaxis protein</fullName>
    </submittedName>
</protein>
<evidence type="ECO:0000256" key="4">
    <source>
        <dbReference type="ARBA" id="ARBA00023224"/>
    </source>
</evidence>
<dbReference type="Proteomes" id="UP000231901">
    <property type="component" value="Chromosome"/>
</dbReference>
<dbReference type="Pfam" id="PF00672">
    <property type="entry name" value="HAMP"/>
    <property type="match status" value="1"/>
</dbReference>
<dbReference type="PANTHER" id="PTHR43531:SF14">
    <property type="entry name" value="METHYL-ACCEPTING CHEMOTAXIS PROTEIN I-RELATED"/>
    <property type="match status" value="1"/>
</dbReference>
<evidence type="ECO:0000256" key="3">
    <source>
        <dbReference type="ARBA" id="ARBA00022500"/>
    </source>
</evidence>
<sequence>MQLAFRRWSLGVKLSVIASLSVAVLFIAFSLSLTRSAGEKLESLTMHDMESQVTGITDMIAMYDTSLQASVDSYTNLFASFLPSRFTVDNQARLPISGTTAPTLKSGDTVLNMNTAVTDDFLNRTGAISTIFVRDGDDFVRITTSLKKEDGSRAIGTKLDRASPAFAPVSGNKSFSGLAVLFGKQYITQYKPVTDASGSVIAILFVGIDISKEFAQMQKRILDKRIGDTGHFIVLSKAGATAGTYLVHPSLAGQKPDWSGDALQQVLKNDGGRLEYADNSLSGDDRTQVMVYRSVPQWKWVVIGTISKASLLAEINTIRNLFLGGGIALVVLFAVFFVYLTRRWLSRPLEEVVKVAEQFAAGNLQATLTTDSQDEVGRLVDAINGMGHGLTRLVSQVRDAAEEIAAGTDALAEDSGNISEQISRQASSVEETSATMEQLSSTVKQNADNVSAAKGLAAESASAAQNGSITVTDSVETMSEIKRSSQKIADITTTIQSIAFQTNILALNAAVEASRAGEHGKGFAVVAAEVRSLAQRSSSAVKEIEALIAESLHQIETGYRFSEKTRSVMDDLLHRIQQVSTIVNDIDIASREQSLGIEQVNVAINQIGQAINQNASLVQNSESTAQGLREKGHHLSDVVSVFRIHS</sequence>
<dbReference type="OrthoDB" id="9765776at2"/>
<dbReference type="SMART" id="SM00283">
    <property type="entry name" value="MA"/>
    <property type="match status" value="1"/>
</dbReference>
<dbReference type="InterPro" id="IPR003660">
    <property type="entry name" value="HAMP_dom"/>
</dbReference>
<comment type="subcellular location">
    <subcellularLocation>
        <location evidence="1">Membrane</location>
    </subcellularLocation>
</comment>
<dbReference type="PRINTS" id="PR00260">
    <property type="entry name" value="CHEMTRNSDUCR"/>
</dbReference>
<dbReference type="AlphaFoldDB" id="A0A2K8QQ96"/>
<proteinExistence type="inferred from homology"/>
<dbReference type="GO" id="GO:0007165">
    <property type="term" value="P:signal transduction"/>
    <property type="evidence" value="ECO:0007669"/>
    <property type="project" value="UniProtKB-KW"/>
</dbReference>
<dbReference type="Pfam" id="PF17201">
    <property type="entry name" value="Cache_3-Cache_2"/>
    <property type="match status" value="1"/>
</dbReference>
<reference evidence="7" key="1">
    <citation type="journal article" date="2018" name="Genome Announc.">
        <title>Complete genome sequence of a Dickeya fangzhongdai type strain causing bleeding canker of pear tree trunks.</title>
        <authorList>
            <person name="Zhao Y."/>
            <person name="Tian Y."/>
            <person name="Li X."/>
            <person name="Hu B."/>
        </authorList>
    </citation>
    <scope>NUCLEOTIDE SEQUENCE [LARGE SCALE GENOMIC DNA]</scope>
    <source>
        <strain evidence="7">DSM 101947</strain>
    </source>
</reference>
<keyword evidence="3" id="KW-0145">Chemotaxis</keyword>
<dbReference type="Gene3D" id="3.30.450.20">
    <property type="entry name" value="PAS domain"/>
    <property type="match status" value="1"/>
</dbReference>
<dbReference type="CDD" id="cd06225">
    <property type="entry name" value="HAMP"/>
    <property type="match status" value="1"/>
</dbReference>
<dbReference type="FunFam" id="1.10.287.950:FF:000001">
    <property type="entry name" value="Methyl-accepting chemotaxis sensory transducer"/>
    <property type="match status" value="1"/>
</dbReference>
<evidence type="ECO:0000313" key="7">
    <source>
        <dbReference type="Proteomes" id="UP000231901"/>
    </source>
</evidence>
<dbReference type="CDD" id="cd11386">
    <property type="entry name" value="MCP_signal"/>
    <property type="match status" value="1"/>
</dbReference>
<evidence type="ECO:0000313" key="6">
    <source>
        <dbReference type="EMBL" id="ATZ95689.1"/>
    </source>
</evidence>
<comment type="similarity">
    <text evidence="5">Belongs to the methyl-accepting chemotaxis (MCP) protein family.</text>
</comment>
<dbReference type="GeneID" id="66566210"/>
<dbReference type="SUPFAM" id="SSF103190">
    <property type="entry name" value="Sensory domain-like"/>
    <property type="match status" value="1"/>
</dbReference>
<dbReference type="InterPro" id="IPR051310">
    <property type="entry name" value="MCP_chemotaxis"/>
</dbReference>